<keyword evidence="7 8" id="KW-0694">RNA-binding</keyword>
<reference evidence="11 12" key="1">
    <citation type="journal article" date="2014" name="Int. J. Syst. Evol. Microbiol.">
        <title>Complete genome sequence of Corynebacterium casei LMG S-19264T (=DSM 44701T), isolated from a smear-ripened cheese.</title>
        <authorList>
            <consortium name="US DOE Joint Genome Institute (JGI-PGF)"/>
            <person name="Walter F."/>
            <person name="Albersmeier A."/>
            <person name="Kalinowski J."/>
            <person name="Ruckert C."/>
        </authorList>
    </citation>
    <scope>NUCLEOTIDE SEQUENCE [LARGE SCALE GENOMIC DNA]</scope>
    <source>
        <strain evidence="11 12">NBRC 114545</strain>
    </source>
</reference>
<dbReference type="GO" id="GO:0003723">
    <property type="term" value="F:RNA binding"/>
    <property type="evidence" value="ECO:0007669"/>
    <property type="project" value="UniProtKB-UniRule"/>
</dbReference>
<dbReference type="PROSITE" id="PS01175">
    <property type="entry name" value="RIBONUCLEASE_II"/>
    <property type="match status" value="1"/>
</dbReference>
<evidence type="ECO:0000256" key="8">
    <source>
        <dbReference type="HAMAP-Rule" id="MF_01895"/>
    </source>
</evidence>
<evidence type="ECO:0000256" key="2">
    <source>
        <dbReference type="ARBA" id="ARBA00004496"/>
    </source>
</evidence>
<comment type="similarity">
    <text evidence="8">Belongs to the RNR ribonuclease family. RNase R subfamily.</text>
</comment>
<keyword evidence="6 8" id="KW-0269">Exonuclease</keyword>
<comment type="catalytic activity">
    <reaction evidence="1 8">
        <text>Exonucleolytic cleavage in the 3'- to 5'-direction to yield nucleoside 5'-phosphates.</text>
        <dbReference type="EC" id="3.1.13.1"/>
    </reaction>
</comment>
<protein>
    <recommendedName>
        <fullName evidence="8">Ribonuclease R</fullName>
        <shortName evidence="8">RNase R</shortName>
        <ecNumber evidence="8">3.1.13.1</ecNumber>
    </recommendedName>
</protein>
<dbReference type="PANTHER" id="PTHR23355:SF9">
    <property type="entry name" value="DIS3-LIKE EXONUCLEASE 2"/>
    <property type="match status" value="1"/>
</dbReference>
<evidence type="ECO:0000256" key="6">
    <source>
        <dbReference type="ARBA" id="ARBA00022839"/>
    </source>
</evidence>
<comment type="caution">
    <text evidence="11">The sequence shown here is derived from an EMBL/GenBank/DDBJ whole genome shotgun (WGS) entry which is preliminary data.</text>
</comment>
<dbReference type="Pfam" id="PF17876">
    <property type="entry name" value="CSD2"/>
    <property type="match status" value="1"/>
</dbReference>
<name>A0AA37XHV8_9ENTE</name>
<feature type="region of interest" description="Disordered" evidence="9">
    <location>
        <begin position="688"/>
        <end position="755"/>
    </location>
</feature>
<dbReference type="CDD" id="cd04471">
    <property type="entry name" value="S1_RNase_R"/>
    <property type="match status" value="1"/>
</dbReference>
<dbReference type="PANTHER" id="PTHR23355">
    <property type="entry name" value="RIBONUCLEASE"/>
    <property type="match status" value="1"/>
</dbReference>
<accession>A0AA37XHV8</accession>
<dbReference type="InterPro" id="IPR003029">
    <property type="entry name" value="S1_domain"/>
</dbReference>
<dbReference type="PROSITE" id="PS50126">
    <property type="entry name" value="S1"/>
    <property type="match status" value="1"/>
</dbReference>
<dbReference type="GO" id="GO:0008859">
    <property type="term" value="F:exoribonuclease II activity"/>
    <property type="evidence" value="ECO:0007669"/>
    <property type="project" value="UniProtKB-UniRule"/>
</dbReference>
<proteinExistence type="inferred from homology"/>
<dbReference type="NCBIfam" id="TIGR00358">
    <property type="entry name" value="3_prime_RNase"/>
    <property type="match status" value="1"/>
</dbReference>
<dbReference type="InterPro" id="IPR013223">
    <property type="entry name" value="RNase_B_OB_dom"/>
</dbReference>
<evidence type="ECO:0000313" key="12">
    <source>
        <dbReference type="Proteomes" id="UP001157039"/>
    </source>
</evidence>
<dbReference type="EC" id="3.1.13.1" evidence="8"/>
<dbReference type="EMBL" id="BSUW01000001">
    <property type="protein sequence ID" value="GMA71233.1"/>
    <property type="molecule type" value="Genomic_DNA"/>
</dbReference>
<organism evidence="11 12">
    <name type="scientific">Tetragenococcus osmophilus</name>
    <dbReference type="NCBI Taxonomy" id="526944"/>
    <lineage>
        <taxon>Bacteria</taxon>
        <taxon>Bacillati</taxon>
        <taxon>Bacillota</taxon>
        <taxon>Bacilli</taxon>
        <taxon>Lactobacillales</taxon>
        <taxon>Enterococcaceae</taxon>
        <taxon>Tetragenococcus</taxon>
    </lineage>
</organism>
<dbReference type="InterPro" id="IPR040476">
    <property type="entry name" value="CSD2"/>
</dbReference>
<gene>
    <name evidence="8 11" type="primary">rnr</name>
    <name evidence="11" type="ORF">GCM10025885_02820</name>
</gene>
<comment type="subcellular location">
    <subcellularLocation>
        <location evidence="2 8">Cytoplasm</location>
    </subcellularLocation>
</comment>
<dbReference type="SMART" id="SM00316">
    <property type="entry name" value="S1"/>
    <property type="match status" value="1"/>
</dbReference>
<dbReference type="HAMAP" id="MF_01895">
    <property type="entry name" value="RNase_R"/>
    <property type="match status" value="1"/>
</dbReference>
<dbReference type="Pfam" id="PF00773">
    <property type="entry name" value="RNB"/>
    <property type="match status" value="1"/>
</dbReference>
<dbReference type="InterPro" id="IPR012340">
    <property type="entry name" value="NA-bd_OB-fold"/>
</dbReference>
<evidence type="ECO:0000259" key="10">
    <source>
        <dbReference type="PROSITE" id="PS50126"/>
    </source>
</evidence>
<keyword evidence="4 8" id="KW-0540">Nuclease</keyword>
<dbReference type="Pfam" id="PF00575">
    <property type="entry name" value="S1"/>
    <property type="match status" value="1"/>
</dbReference>
<keyword evidence="3 8" id="KW-0963">Cytoplasm</keyword>
<evidence type="ECO:0000313" key="11">
    <source>
        <dbReference type="EMBL" id="GMA71233.1"/>
    </source>
</evidence>
<dbReference type="GO" id="GO:0005829">
    <property type="term" value="C:cytosol"/>
    <property type="evidence" value="ECO:0007669"/>
    <property type="project" value="TreeGrafter"/>
</dbReference>
<evidence type="ECO:0000256" key="7">
    <source>
        <dbReference type="ARBA" id="ARBA00022884"/>
    </source>
</evidence>
<dbReference type="InterPro" id="IPR004476">
    <property type="entry name" value="RNase_II/RNase_R"/>
</dbReference>
<dbReference type="NCBIfam" id="TIGR02063">
    <property type="entry name" value="RNase_R"/>
    <property type="match status" value="1"/>
</dbReference>
<dbReference type="AlphaFoldDB" id="A0AA37XHV8"/>
<dbReference type="Pfam" id="PF08206">
    <property type="entry name" value="OB_RNB"/>
    <property type="match status" value="1"/>
</dbReference>
<evidence type="ECO:0000256" key="3">
    <source>
        <dbReference type="ARBA" id="ARBA00022490"/>
    </source>
</evidence>
<feature type="compositionally biased region" description="Basic residues" evidence="9">
    <location>
        <begin position="730"/>
        <end position="742"/>
    </location>
</feature>
<dbReference type="InterPro" id="IPR011805">
    <property type="entry name" value="RNase_R"/>
</dbReference>
<dbReference type="SUPFAM" id="SSF50249">
    <property type="entry name" value="Nucleic acid-binding proteins"/>
    <property type="match status" value="4"/>
</dbReference>
<evidence type="ECO:0000256" key="1">
    <source>
        <dbReference type="ARBA" id="ARBA00001849"/>
    </source>
</evidence>
<dbReference type="Proteomes" id="UP001157039">
    <property type="component" value="Unassembled WGS sequence"/>
</dbReference>
<evidence type="ECO:0000256" key="4">
    <source>
        <dbReference type="ARBA" id="ARBA00022722"/>
    </source>
</evidence>
<comment type="function">
    <text evidence="8">3'-5' exoribonuclease that releases 5'-nucleoside monophosphates and is involved in maturation of structured RNAs.</text>
</comment>
<dbReference type="GO" id="GO:0006402">
    <property type="term" value="P:mRNA catabolic process"/>
    <property type="evidence" value="ECO:0007669"/>
    <property type="project" value="TreeGrafter"/>
</dbReference>
<sequence length="755" mass="85569">MEEIAQHLGLEKSKDFKTLVQTVATMEREQLVDFNKKGKVKLPAKQNLVEGSFHANERGFGFVTIDSEEDDVYVGKENTNYALDGDLVAIEIIKADDPAEDRGAEGKVVEIRQRSITQVVGEFQLFSEEEIADTDLYGVITPKAKKLSGFKVLVSAVGVRPVDGNIVVAEITHYPEKGYSDTLEGIVKNIIGHKDEPGMDILSVLAANHVPTEFSDKALEQANQVPDTIDPNNYPERKNRQEQTIVTIDGEGAKDLDDAVSVQKLENGHFFLAVHIADVSYYVTEDSPLDKEAFERGTSVYLTDRVVPMIPQRLSNGICSLNPQVPRLAMSCEMEVDEEGTVVSYDIFPSVIQTNARMTYTAINEILEDENSETMAQYKDLVPMFQSMKELHEILEAMRTRRGALTFEDNEAQVVVDESGHPLDIVLNQRGVGERMIESFMLCANETIAKHYDQLNLPFIYRIHEAPDEEKLQQFFDFAATLGILVKNKKGKVSPKELQAVVENAAEKPESMVINMMLLRSMQQAHYSEENVGHYGLAAEYYTHFTSPIRRYPDLLVHRLIRSYWKDASKQQQGRWSKKIPEIAQHSSDMERRAVDCERDVDSMKKAEYMQDHIDEEFEGVISSVVKFGFFVELPNTIEGLIHVSDLKNDYFQFIESQLALVGEHTGQTYKIGQQVTVRVTKANPETREVDFELAGNSQTSQPKAENGRNRKQRRKKQSEPASKQDNKGKKDKKKNKKKKKPFYKDAPKNKRNKK</sequence>
<keyword evidence="5 8" id="KW-0378">Hydrolase</keyword>
<dbReference type="InterPro" id="IPR050180">
    <property type="entry name" value="RNR_Ribonuclease"/>
</dbReference>
<dbReference type="InterPro" id="IPR001900">
    <property type="entry name" value="RNase_II/R"/>
</dbReference>
<evidence type="ECO:0000256" key="5">
    <source>
        <dbReference type="ARBA" id="ARBA00022801"/>
    </source>
</evidence>
<dbReference type="Gene3D" id="2.40.50.140">
    <property type="entry name" value="Nucleic acid-binding proteins"/>
    <property type="match status" value="2"/>
</dbReference>
<dbReference type="InterPro" id="IPR022966">
    <property type="entry name" value="RNase_II/R_CS"/>
</dbReference>
<dbReference type="SMART" id="SM00955">
    <property type="entry name" value="RNB"/>
    <property type="match status" value="1"/>
</dbReference>
<feature type="domain" description="S1 motif" evidence="10">
    <location>
        <begin position="615"/>
        <end position="695"/>
    </location>
</feature>
<evidence type="ECO:0000256" key="9">
    <source>
        <dbReference type="SAM" id="MobiDB-lite"/>
    </source>
</evidence>